<dbReference type="SUPFAM" id="SSF56349">
    <property type="entry name" value="DNA breaking-rejoining enzymes"/>
    <property type="match status" value="1"/>
</dbReference>
<dbReference type="Gene3D" id="1.10.443.10">
    <property type="entry name" value="Intergrase catalytic core"/>
    <property type="match status" value="1"/>
</dbReference>
<evidence type="ECO:0000313" key="2">
    <source>
        <dbReference type="EMBL" id="GIJ19378.1"/>
    </source>
</evidence>
<sequence length="114" mass="12197">MKGGNAPSLHNRQIGMRLIKRLARRAGFAPANALSPHSLRRTAITEFLAISGGDLCRAEDFAGHADTRTTRVTTGIAISWTTRGPVRCFRRQAVARSDARSAGCDSGCCRLDGG</sequence>
<dbReference type="EMBL" id="BOPB01000001">
    <property type="protein sequence ID" value="GIJ19378.1"/>
    <property type="molecule type" value="Genomic_DNA"/>
</dbReference>
<proteinExistence type="predicted"/>
<keyword evidence="3" id="KW-1185">Reference proteome</keyword>
<evidence type="ECO:0008006" key="4">
    <source>
        <dbReference type="Google" id="ProtNLM"/>
    </source>
</evidence>
<dbReference type="InterPro" id="IPR011010">
    <property type="entry name" value="DNA_brk_join_enz"/>
</dbReference>
<evidence type="ECO:0000313" key="3">
    <source>
        <dbReference type="Proteomes" id="UP000643165"/>
    </source>
</evidence>
<evidence type="ECO:0000256" key="1">
    <source>
        <dbReference type="ARBA" id="ARBA00023172"/>
    </source>
</evidence>
<dbReference type="InterPro" id="IPR013762">
    <property type="entry name" value="Integrase-like_cat_sf"/>
</dbReference>
<gene>
    <name evidence="2" type="ORF">Vlu01_00020</name>
</gene>
<reference evidence="2 3" key="1">
    <citation type="submission" date="2021-01" db="EMBL/GenBank/DDBJ databases">
        <title>Whole genome shotgun sequence of Verrucosispora lutea NBRC 106530.</title>
        <authorList>
            <person name="Komaki H."/>
            <person name="Tamura T."/>
        </authorList>
    </citation>
    <scope>NUCLEOTIDE SEQUENCE [LARGE SCALE GENOMIC DNA]</scope>
    <source>
        <strain evidence="2 3">NBRC 106530</strain>
    </source>
</reference>
<protein>
    <recommendedName>
        <fullName evidence="4">Tyr recombinase domain-containing protein</fullName>
    </recommendedName>
</protein>
<accession>A0ABQ4IN98</accession>
<dbReference type="Proteomes" id="UP000643165">
    <property type="component" value="Unassembled WGS sequence"/>
</dbReference>
<comment type="caution">
    <text evidence="2">The sequence shown here is derived from an EMBL/GenBank/DDBJ whole genome shotgun (WGS) entry which is preliminary data.</text>
</comment>
<keyword evidence="1" id="KW-0233">DNA recombination</keyword>
<name>A0ABQ4IN98_9ACTN</name>
<organism evidence="2 3">
    <name type="scientific">Micromonospora lutea</name>
    <dbReference type="NCBI Taxonomy" id="419825"/>
    <lineage>
        <taxon>Bacteria</taxon>
        <taxon>Bacillati</taxon>
        <taxon>Actinomycetota</taxon>
        <taxon>Actinomycetes</taxon>
        <taxon>Micromonosporales</taxon>
        <taxon>Micromonosporaceae</taxon>
        <taxon>Micromonospora</taxon>
    </lineage>
</organism>